<organism evidence="1">
    <name type="scientific">Siphoviridae sp. cttpk5</name>
    <dbReference type="NCBI Taxonomy" id="2826496"/>
    <lineage>
        <taxon>Viruses</taxon>
        <taxon>Duplodnaviria</taxon>
        <taxon>Heunggongvirae</taxon>
        <taxon>Uroviricota</taxon>
        <taxon>Caudoviricetes</taxon>
    </lineage>
</organism>
<reference evidence="1" key="1">
    <citation type="journal article" date="2021" name="Proc. Natl. Acad. Sci. U.S.A.">
        <title>A Catalog of Tens of Thousands of Viruses from Human Metagenomes Reveals Hidden Associations with Chronic Diseases.</title>
        <authorList>
            <person name="Tisza M.J."/>
            <person name="Buck C.B."/>
        </authorList>
    </citation>
    <scope>NUCLEOTIDE SEQUENCE</scope>
    <source>
        <strain evidence="1">Cttpk5</strain>
    </source>
</reference>
<evidence type="ECO:0000313" key="1">
    <source>
        <dbReference type="EMBL" id="DAD94193.1"/>
    </source>
</evidence>
<name>A0A8S5NHP3_9CAUD</name>
<proteinExistence type="predicted"/>
<sequence length="33" mass="3885">MRWRHLKMLTLTYMKTMATELLIGGLGGRTFRT</sequence>
<accession>A0A8S5NHP3</accession>
<protein>
    <submittedName>
        <fullName evidence="1">Uncharacterized protein</fullName>
    </submittedName>
</protein>
<dbReference type="EMBL" id="BK015174">
    <property type="protein sequence ID" value="DAD94193.1"/>
    <property type="molecule type" value="Genomic_DNA"/>
</dbReference>